<proteinExistence type="predicted"/>
<dbReference type="PANTHER" id="PTHR33463:SF204">
    <property type="entry name" value="NB-ARC DOMAIN-CONTAINING PROTEIN"/>
    <property type="match status" value="1"/>
</dbReference>
<evidence type="ECO:0000313" key="4">
    <source>
        <dbReference type="Proteomes" id="UP000036987"/>
    </source>
</evidence>
<accession>A0A0K9PLI5</accession>
<name>A0A0K9PLI5_ZOSMR</name>
<gene>
    <name evidence="3" type="ORF">ZOSMA_202G00090</name>
</gene>
<evidence type="ECO:0000313" key="3">
    <source>
        <dbReference type="EMBL" id="KMZ69923.1"/>
    </source>
</evidence>
<dbReference type="OrthoDB" id="664960at2759"/>
<dbReference type="InterPro" id="IPR027417">
    <property type="entry name" value="P-loop_NTPase"/>
</dbReference>
<dbReference type="SUPFAM" id="SSF52540">
    <property type="entry name" value="P-loop containing nucleoside triphosphate hydrolases"/>
    <property type="match status" value="1"/>
</dbReference>
<dbReference type="Gene3D" id="3.40.50.300">
    <property type="entry name" value="P-loop containing nucleotide triphosphate hydrolases"/>
    <property type="match status" value="1"/>
</dbReference>
<evidence type="ECO:0000259" key="2">
    <source>
        <dbReference type="Pfam" id="PF00931"/>
    </source>
</evidence>
<organism evidence="3 4">
    <name type="scientific">Zostera marina</name>
    <name type="common">Eelgrass</name>
    <dbReference type="NCBI Taxonomy" id="29655"/>
    <lineage>
        <taxon>Eukaryota</taxon>
        <taxon>Viridiplantae</taxon>
        <taxon>Streptophyta</taxon>
        <taxon>Embryophyta</taxon>
        <taxon>Tracheophyta</taxon>
        <taxon>Spermatophyta</taxon>
        <taxon>Magnoliopsida</taxon>
        <taxon>Liliopsida</taxon>
        <taxon>Zosteraceae</taxon>
        <taxon>Zostera</taxon>
    </lineage>
</organism>
<keyword evidence="1" id="KW-0547">Nucleotide-binding</keyword>
<comment type="caution">
    <text evidence="3">The sequence shown here is derived from an EMBL/GenBank/DDBJ whole genome shotgun (WGS) entry which is preliminary data.</text>
</comment>
<keyword evidence="1" id="KW-0067">ATP-binding</keyword>
<reference evidence="4" key="1">
    <citation type="journal article" date="2016" name="Nature">
        <title>The genome of the seagrass Zostera marina reveals angiosperm adaptation to the sea.</title>
        <authorList>
            <person name="Olsen J.L."/>
            <person name="Rouze P."/>
            <person name="Verhelst B."/>
            <person name="Lin Y.-C."/>
            <person name="Bayer T."/>
            <person name="Collen J."/>
            <person name="Dattolo E."/>
            <person name="De Paoli E."/>
            <person name="Dittami S."/>
            <person name="Maumus F."/>
            <person name="Michel G."/>
            <person name="Kersting A."/>
            <person name="Lauritano C."/>
            <person name="Lohaus R."/>
            <person name="Toepel M."/>
            <person name="Tonon T."/>
            <person name="Vanneste K."/>
            <person name="Amirebrahimi M."/>
            <person name="Brakel J."/>
            <person name="Bostroem C."/>
            <person name="Chovatia M."/>
            <person name="Grimwood J."/>
            <person name="Jenkins J.W."/>
            <person name="Jueterbock A."/>
            <person name="Mraz A."/>
            <person name="Stam W.T."/>
            <person name="Tice H."/>
            <person name="Bornberg-Bauer E."/>
            <person name="Green P.J."/>
            <person name="Pearson G.A."/>
            <person name="Procaccini G."/>
            <person name="Duarte C.M."/>
            <person name="Schmutz J."/>
            <person name="Reusch T.B.H."/>
            <person name="Van de Peer Y."/>
        </authorList>
    </citation>
    <scope>NUCLEOTIDE SEQUENCE [LARGE SCALE GENOMIC DNA]</scope>
    <source>
        <strain evidence="4">cv. Finnish</strain>
    </source>
</reference>
<dbReference type="PANTHER" id="PTHR33463">
    <property type="entry name" value="NB-ARC DOMAIN-CONTAINING PROTEIN-RELATED"/>
    <property type="match status" value="1"/>
</dbReference>
<dbReference type="AlphaFoldDB" id="A0A0K9PLI5"/>
<dbReference type="InterPro" id="IPR042197">
    <property type="entry name" value="Apaf_helical"/>
</dbReference>
<dbReference type="InterPro" id="IPR002182">
    <property type="entry name" value="NB-ARC"/>
</dbReference>
<dbReference type="Pfam" id="PF00931">
    <property type="entry name" value="NB-ARC"/>
    <property type="match status" value="1"/>
</dbReference>
<dbReference type="EMBL" id="LFYR01000736">
    <property type="protein sequence ID" value="KMZ69923.1"/>
    <property type="molecule type" value="Genomic_DNA"/>
</dbReference>
<dbReference type="GO" id="GO:0043531">
    <property type="term" value="F:ADP binding"/>
    <property type="evidence" value="ECO:0007669"/>
    <property type="project" value="InterPro"/>
</dbReference>
<protein>
    <submittedName>
        <fullName evidence="3">NB-ARC domain-containing disease resistance protein</fullName>
    </submittedName>
</protein>
<feature type="domain" description="NB-ARC" evidence="2">
    <location>
        <begin position="1"/>
        <end position="143"/>
    </location>
</feature>
<keyword evidence="4" id="KW-1185">Reference proteome</keyword>
<dbReference type="GO" id="GO:0005524">
    <property type="term" value="F:ATP binding"/>
    <property type="evidence" value="ECO:0007669"/>
    <property type="project" value="UniProtKB-KW"/>
</dbReference>
<evidence type="ECO:0000256" key="1">
    <source>
        <dbReference type="ARBA" id="ARBA00022840"/>
    </source>
</evidence>
<sequence length="299" mass="34389">MGGIGKTTLMQQINNEMKKRSDFKLVIMVTVSSNLDIKKIQDQIERRLPKNNVSVIMDDQRSAARANIFSRRLEKVEGNILIIFDDVGEQLDFTIIGIPFSNKSCKIILTIRDKTVCETMEAKEINIVALDPNESWKLFESINIGSNKDVDPEIKYIVCKECAGLLLAISVVAKSLNNNKLDHEIDLFDLICYGIEEEERWAEYAKKGIDSLNDFLNILNHLKSRGLILQQWYLRMYISRARMNDIVRDVAINIAKEEGFFIKTGSGLEDWPRLYNKELKWISLMDNSFKDTTNKPQNC</sequence>
<dbReference type="Gene3D" id="1.10.8.430">
    <property type="entry name" value="Helical domain of apoptotic protease-activating factors"/>
    <property type="match status" value="1"/>
</dbReference>
<dbReference type="Proteomes" id="UP000036987">
    <property type="component" value="Unassembled WGS sequence"/>
</dbReference>
<dbReference type="STRING" id="29655.A0A0K9PLI5"/>
<dbReference type="InterPro" id="IPR050905">
    <property type="entry name" value="Plant_NBS-LRR"/>
</dbReference>